<evidence type="ECO:0000256" key="7">
    <source>
        <dbReference type="ARBA" id="ARBA00023242"/>
    </source>
</evidence>
<comment type="caution">
    <text evidence="10">The sequence shown here is derived from an EMBL/GenBank/DDBJ whole genome shotgun (WGS) entry which is preliminary data.</text>
</comment>
<gene>
    <name evidence="10" type="ORF">Ocin01_07135</name>
</gene>
<feature type="compositionally biased region" description="Acidic residues" evidence="8">
    <location>
        <begin position="140"/>
        <end position="152"/>
    </location>
</feature>
<keyword evidence="7" id="KW-0539">Nucleus</keyword>
<dbReference type="GO" id="GO:0043565">
    <property type="term" value="F:sequence-specific DNA binding"/>
    <property type="evidence" value="ECO:0007669"/>
    <property type="project" value="InterPro"/>
</dbReference>
<evidence type="ECO:0000256" key="2">
    <source>
        <dbReference type="ARBA" id="ARBA00022473"/>
    </source>
</evidence>
<dbReference type="InterPro" id="IPR006600">
    <property type="entry name" value="HTH_CenpB_DNA-bd_dom"/>
</dbReference>
<dbReference type="Proteomes" id="UP000094527">
    <property type="component" value="Unassembled WGS sequence"/>
</dbReference>
<dbReference type="OrthoDB" id="125347at2759"/>
<name>A0A1D2N2N1_ORCCI</name>
<proteinExistence type="predicted"/>
<dbReference type="Pfam" id="PF04218">
    <property type="entry name" value="CENP-B_N"/>
    <property type="match status" value="1"/>
</dbReference>
<dbReference type="InterPro" id="IPR036388">
    <property type="entry name" value="WH-like_DNA-bd_sf"/>
</dbReference>
<keyword evidence="4" id="KW-0805">Transcription regulation</keyword>
<evidence type="ECO:0000256" key="8">
    <source>
        <dbReference type="SAM" id="MobiDB-lite"/>
    </source>
</evidence>
<evidence type="ECO:0000313" key="10">
    <source>
        <dbReference type="EMBL" id="ODM99543.1"/>
    </source>
</evidence>
<dbReference type="STRING" id="48709.A0A1D2N2N1"/>
<dbReference type="Gene3D" id="1.10.10.10">
    <property type="entry name" value="Winged helix-like DNA-binding domain superfamily/Winged helix DNA-binding domain"/>
    <property type="match status" value="1"/>
</dbReference>
<evidence type="ECO:0000256" key="5">
    <source>
        <dbReference type="ARBA" id="ARBA00023125"/>
    </source>
</evidence>
<reference evidence="10 11" key="1">
    <citation type="journal article" date="2016" name="Genome Biol. Evol.">
        <title>Gene Family Evolution Reflects Adaptation to Soil Environmental Stressors in the Genome of the Collembolan Orchesella cincta.</title>
        <authorList>
            <person name="Faddeeva-Vakhrusheva A."/>
            <person name="Derks M.F."/>
            <person name="Anvar S.Y."/>
            <person name="Agamennone V."/>
            <person name="Suring W."/>
            <person name="Smit S."/>
            <person name="van Straalen N.M."/>
            <person name="Roelofs D."/>
        </authorList>
    </citation>
    <scope>NUCLEOTIDE SEQUENCE [LARGE SCALE GENOMIC DNA]</scope>
    <source>
        <tissue evidence="10">Mixed pool</tissue>
    </source>
</reference>
<organism evidence="10 11">
    <name type="scientific">Orchesella cincta</name>
    <name type="common">Springtail</name>
    <name type="synonym">Podura cincta</name>
    <dbReference type="NCBI Taxonomy" id="48709"/>
    <lineage>
        <taxon>Eukaryota</taxon>
        <taxon>Metazoa</taxon>
        <taxon>Ecdysozoa</taxon>
        <taxon>Arthropoda</taxon>
        <taxon>Hexapoda</taxon>
        <taxon>Collembola</taxon>
        <taxon>Entomobryomorpha</taxon>
        <taxon>Entomobryoidea</taxon>
        <taxon>Orchesellidae</taxon>
        <taxon>Orchesellinae</taxon>
        <taxon>Orchesella</taxon>
    </lineage>
</organism>
<dbReference type="InterPro" id="IPR009057">
    <property type="entry name" value="Homeodomain-like_sf"/>
</dbReference>
<evidence type="ECO:0000256" key="3">
    <source>
        <dbReference type="ARBA" id="ARBA00022553"/>
    </source>
</evidence>
<keyword evidence="11" id="KW-1185">Reference proteome</keyword>
<evidence type="ECO:0000313" key="11">
    <source>
        <dbReference type="Proteomes" id="UP000094527"/>
    </source>
</evidence>
<sequence>MSDILVSSVEPVEEIVGENGLIHTFIKVSHSDDEADEEEDDGINLDDEFAMVLGKREEEEEEEDISLSSSSSEEEESTSGEEDDDLLFSEEEKVADSSRKRKRDETSAEKRSKERPRKSSSKPPQKRMKGNSKRSRKSNDDDEDEESDDDSEVVGPQKGPNNLYNVQFKLQVLKYFETHSAKKTADKFAVSLKRVREWQRSKEKIEAESQGVHTRRPRGDNYTIEEKLQAIAFSEQHSIHEATLLYNVHKRTIEKWVQKKEQMEAIIHEGLGARKRRGGGGRKPQYTHIEKDLRDWIVALRLQGVRVNYRMILNKAKTLLRKKDATSQDLPAPSTITWVVKFLARHNLVGQLGTTLGEEDPQKLVTQIPGSNDQGQNISTTTGRDLLGQIDIPENPNQRNRRTITLDDKVSIIERIQKGETQSNVARALKVAQSTIQTIWTSRNQILERFQDPQRKAKIVHWKKYSDIDEALHTWFADAVSKNTQVDGKVLVDKAIQLCEMFNKPEFKTQANKWTEVFCKKHGIQNLAIPAEPESLVSITPISQNQQQQTTSPVTVPPVNVKPPDSNEKDDYADFFLTTASAVSVSVENYDSQRQDVQIMQSNFSSPRSNFLLQVPPQPQPDFPNVSTSEDNNISTHDALKYIELLRKWVHGNYGANDESLNNHLNALEIVALKRHYMSPPSNSKKDSI</sequence>
<evidence type="ECO:0000256" key="6">
    <source>
        <dbReference type="ARBA" id="ARBA00023163"/>
    </source>
</evidence>
<evidence type="ECO:0000256" key="4">
    <source>
        <dbReference type="ARBA" id="ARBA00023015"/>
    </source>
</evidence>
<comment type="subcellular location">
    <subcellularLocation>
        <location evidence="1">Nucleus</location>
    </subcellularLocation>
</comment>
<dbReference type="Pfam" id="PF03221">
    <property type="entry name" value="HTH_Tnp_Tc5"/>
    <property type="match status" value="2"/>
</dbReference>
<dbReference type="InterPro" id="IPR007889">
    <property type="entry name" value="HTH_Psq"/>
</dbReference>
<dbReference type="InterPro" id="IPR051839">
    <property type="entry name" value="RD_transcriptional_regulator"/>
</dbReference>
<dbReference type="EMBL" id="LJIJ01000272">
    <property type="protein sequence ID" value="ODM99543.1"/>
    <property type="molecule type" value="Genomic_DNA"/>
</dbReference>
<feature type="compositionally biased region" description="Acidic residues" evidence="8">
    <location>
        <begin position="72"/>
        <end position="89"/>
    </location>
</feature>
<dbReference type="InterPro" id="IPR010921">
    <property type="entry name" value="Trp_repressor/repl_initiator"/>
</dbReference>
<dbReference type="AlphaFoldDB" id="A0A1D2N2N1"/>
<keyword evidence="2" id="KW-0217">Developmental protein</keyword>
<accession>A0A1D2N2N1</accession>
<dbReference type="PROSITE" id="PS51253">
    <property type="entry name" value="HTH_CENPB"/>
    <property type="match status" value="2"/>
</dbReference>
<dbReference type="SUPFAM" id="SSF46689">
    <property type="entry name" value="Homeodomain-like"/>
    <property type="match status" value="3"/>
</dbReference>
<feature type="region of interest" description="Disordered" evidence="8">
    <location>
        <begin position="51"/>
        <end position="162"/>
    </location>
</feature>
<dbReference type="PANTHER" id="PTHR33215:SF13">
    <property type="entry name" value="PROTEIN DISTAL ANTENNA"/>
    <property type="match status" value="1"/>
</dbReference>
<evidence type="ECO:0000256" key="1">
    <source>
        <dbReference type="ARBA" id="ARBA00004123"/>
    </source>
</evidence>
<dbReference type="SUPFAM" id="SSF48295">
    <property type="entry name" value="TrpR-like"/>
    <property type="match status" value="1"/>
</dbReference>
<keyword evidence="5" id="KW-0238">DNA-binding</keyword>
<dbReference type="Gene3D" id="1.10.10.60">
    <property type="entry name" value="Homeodomain-like"/>
    <property type="match status" value="4"/>
</dbReference>
<feature type="domain" description="HTH CENPB-type" evidence="9">
    <location>
        <begin position="456"/>
        <end position="528"/>
    </location>
</feature>
<dbReference type="PANTHER" id="PTHR33215">
    <property type="entry name" value="PROTEIN DISTAL ANTENNA"/>
    <property type="match status" value="1"/>
</dbReference>
<keyword evidence="3" id="KW-0597">Phosphoprotein</keyword>
<dbReference type="GO" id="GO:0005634">
    <property type="term" value="C:nucleus"/>
    <property type="evidence" value="ECO:0007669"/>
    <property type="project" value="UniProtKB-SubCell"/>
</dbReference>
<protein>
    <submittedName>
        <fullName evidence="10">Tigger transposable element-derived protein 4</fullName>
    </submittedName>
</protein>
<feature type="compositionally biased region" description="Basic and acidic residues" evidence="8">
    <location>
        <begin position="90"/>
        <end position="112"/>
    </location>
</feature>
<dbReference type="SMART" id="SM00674">
    <property type="entry name" value="CENPB"/>
    <property type="match status" value="2"/>
</dbReference>
<evidence type="ECO:0000259" key="9">
    <source>
        <dbReference type="PROSITE" id="PS51253"/>
    </source>
</evidence>
<feature type="domain" description="HTH CENPB-type" evidence="9">
    <location>
        <begin position="277"/>
        <end position="352"/>
    </location>
</feature>
<keyword evidence="6" id="KW-0804">Transcription</keyword>
<feature type="compositionally biased region" description="Basic residues" evidence="8">
    <location>
        <begin position="113"/>
        <end position="136"/>
    </location>
</feature>